<dbReference type="GO" id="GO:0005615">
    <property type="term" value="C:extracellular space"/>
    <property type="evidence" value="ECO:0007669"/>
    <property type="project" value="TreeGrafter"/>
</dbReference>
<feature type="compositionally biased region" description="Basic and acidic residues" evidence="10">
    <location>
        <begin position="463"/>
        <end position="476"/>
    </location>
</feature>
<dbReference type="AlphaFoldDB" id="A0AB34HMF9"/>
<dbReference type="GO" id="GO:0042742">
    <property type="term" value="P:defense response to bacterium"/>
    <property type="evidence" value="ECO:0007669"/>
    <property type="project" value="TreeGrafter"/>
</dbReference>
<dbReference type="Pfam" id="PF01271">
    <property type="entry name" value="Granin"/>
    <property type="match status" value="1"/>
</dbReference>
<dbReference type="GO" id="GO:0098992">
    <property type="term" value="C:neuronal dense core vesicle"/>
    <property type="evidence" value="ECO:0007669"/>
    <property type="project" value="UniProtKB-SubCell"/>
</dbReference>
<keyword evidence="12" id="KW-1185">Reference proteome</keyword>
<dbReference type="GO" id="GO:0033604">
    <property type="term" value="P:negative regulation of catecholamine secretion"/>
    <property type="evidence" value="ECO:0007669"/>
    <property type="project" value="TreeGrafter"/>
</dbReference>
<comment type="similarity">
    <text evidence="2">Belongs to the chromogranin/secretogranin protein family.</text>
</comment>
<dbReference type="EMBL" id="JAIQCJ010001134">
    <property type="protein sequence ID" value="KAJ8792171.1"/>
    <property type="molecule type" value="Genomic_DNA"/>
</dbReference>
<feature type="region of interest" description="Disordered" evidence="10">
    <location>
        <begin position="28"/>
        <end position="79"/>
    </location>
</feature>
<evidence type="ECO:0000256" key="4">
    <source>
        <dbReference type="ARBA" id="ARBA00022685"/>
    </source>
</evidence>
<feature type="compositionally biased region" description="Basic and acidic residues" evidence="10">
    <location>
        <begin position="239"/>
        <end position="280"/>
    </location>
</feature>
<dbReference type="GO" id="GO:0086030">
    <property type="term" value="P:adenylate cyclase-activating adrenergic receptor signaling pathway involved in cardiac muscle relaxation"/>
    <property type="evidence" value="ECO:0007669"/>
    <property type="project" value="TreeGrafter"/>
</dbReference>
<reference evidence="11 12" key="1">
    <citation type="submission" date="2022-11" db="EMBL/GenBank/DDBJ databases">
        <title>Whole genome sequence of Eschrichtius robustus ER-17-0199.</title>
        <authorList>
            <person name="Bruniche-Olsen A."/>
            <person name="Black A.N."/>
            <person name="Fields C.J."/>
            <person name="Walden K."/>
            <person name="Dewoody J.A."/>
        </authorList>
    </citation>
    <scope>NUCLEOTIDE SEQUENCE [LARGE SCALE GENOMIC DNA]</scope>
    <source>
        <strain evidence="11">ER-17-0199</strain>
        <tissue evidence="11">Blubber</tissue>
    </source>
</reference>
<evidence type="ECO:0000256" key="8">
    <source>
        <dbReference type="ARBA" id="ARBA00037849"/>
    </source>
</evidence>
<name>A0AB34HMF9_ESCRO</name>
<sequence length="588" mass="64152">MTSFPGSGVYISGARGYRCCSARAQWGKAVGGSTGGRTQRPCDPPSPRLRRRGRPERPVQPPLAPVRAAPGPRPPAARRPGFAMRSAAVLALLLCAGQGARELIPQAWLFDSDSRPRGAGSPDVPHPVSGLLRGRRRLCVVAGQGHRVIALPVNSPMNKGDTEVMKCIVEVISDTLSKPSPMPVSQECFETLRGDERILSILRHQNLLKELQDLALQGAKERAHQQKKHSSYEDELSEVLEKQNDQAELKEGTEEASSKDATEKRGDSKEVERNGEDADGARPQAAPELGQGSKVEEDNQAPGEEEASSNTHPLASLSSQKHPGPQAEEDSEGPSQGPVGREKGLSAEQGQQAKREEEEEEEEEAEAGEKAVPEEESPPTAAFNPHPSLGYKEMQRGESWPEAVAVDGAGKTGAEEAQSPKGKGEREHPQQQEEEEEEVAGAPQGLFRGGKSGAPEQEEEEERLSTEWEDAKRWSKMDQLATELTAEKRLEGQEDEGDPDRATKLSFRARGYDFGGPGLQLRRGWRPSSREDSVEAGLPLQVRGYPEEKKEEEGSANRRPEDQELESLSAIEAELEKVAHELQELRRG</sequence>
<dbReference type="GO" id="GO:0042583">
    <property type="term" value="C:chromaffin granule"/>
    <property type="evidence" value="ECO:0007669"/>
    <property type="project" value="TreeGrafter"/>
</dbReference>
<dbReference type="PROSITE" id="PS00422">
    <property type="entry name" value="GRANINS_1"/>
    <property type="match status" value="1"/>
</dbReference>
<evidence type="ECO:0000256" key="1">
    <source>
        <dbReference type="ARBA" id="ARBA00004613"/>
    </source>
</evidence>
<dbReference type="Proteomes" id="UP001159641">
    <property type="component" value="Unassembled WGS sequence"/>
</dbReference>
<feature type="compositionally biased region" description="Basic and acidic residues" evidence="10">
    <location>
        <begin position="422"/>
        <end position="431"/>
    </location>
</feature>
<dbReference type="InterPro" id="IPR001990">
    <property type="entry name" value="Granin"/>
</dbReference>
<dbReference type="InterPro" id="IPR001819">
    <property type="entry name" value="Chromogranin_AB"/>
</dbReference>
<evidence type="ECO:0000256" key="10">
    <source>
        <dbReference type="SAM" id="MobiDB-lite"/>
    </source>
</evidence>
<feature type="compositionally biased region" description="Basic and acidic residues" evidence="10">
    <location>
        <begin position="545"/>
        <end position="562"/>
    </location>
</feature>
<keyword evidence="6" id="KW-0968">Cytoplasmic vesicle</keyword>
<comment type="subcellular location">
    <subcellularLocation>
        <location evidence="8">Cytoplasmic vesicle</location>
        <location evidence="8">Secretory vesicle</location>
        <location evidence="8">Neuronal dense core vesicle</location>
    </subcellularLocation>
    <subcellularLocation>
        <location evidence="1">Secreted</location>
    </subcellularLocation>
</comment>
<dbReference type="InterPro" id="IPR018054">
    <property type="entry name" value="Chromogranin_CS"/>
</dbReference>
<evidence type="ECO:0000256" key="9">
    <source>
        <dbReference type="ARBA" id="ARBA00040787"/>
    </source>
</evidence>
<keyword evidence="4" id="KW-0165">Cleavage on pair of basic residues</keyword>
<keyword evidence="3" id="KW-0964">Secreted</keyword>
<dbReference type="GO" id="GO:0046676">
    <property type="term" value="P:negative regulation of insulin secretion"/>
    <property type="evidence" value="ECO:0007669"/>
    <property type="project" value="TreeGrafter"/>
</dbReference>
<feature type="compositionally biased region" description="Acidic residues" evidence="10">
    <location>
        <begin position="357"/>
        <end position="366"/>
    </location>
</feature>
<dbReference type="PANTHER" id="PTHR10583">
    <property type="entry name" value="CHROMOGRANIN"/>
    <property type="match status" value="1"/>
</dbReference>
<proteinExistence type="inferred from homology"/>
<accession>A0AB34HMF9</accession>
<dbReference type="PROSITE" id="PS00423">
    <property type="entry name" value="GRANINS_2"/>
    <property type="match status" value="1"/>
</dbReference>
<evidence type="ECO:0000313" key="11">
    <source>
        <dbReference type="EMBL" id="KAJ8792171.1"/>
    </source>
</evidence>
<organism evidence="11 12">
    <name type="scientific">Eschrichtius robustus</name>
    <name type="common">California gray whale</name>
    <name type="synonym">Eschrichtius gibbosus</name>
    <dbReference type="NCBI Taxonomy" id="9764"/>
    <lineage>
        <taxon>Eukaryota</taxon>
        <taxon>Metazoa</taxon>
        <taxon>Chordata</taxon>
        <taxon>Craniata</taxon>
        <taxon>Vertebrata</taxon>
        <taxon>Euteleostomi</taxon>
        <taxon>Mammalia</taxon>
        <taxon>Eutheria</taxon>
        <taxon>Laurasiatheria</taxon>
        <taxon>Artiodactyla</taxon>
        <taxon>Whippomorpha</taxon>
        <taxon>Cetacea</taxon>
        <taxon>Mysticeti</taxon>
        <taxon>Eschrichtiidae</taxon>
        <taxon>Eschrichtius</taxon>
    </lineage>
</organism>
<protein>
    <recommendedName>
        <fullName evidence="9">Chromogranin-A</fullName>
    </recommendedName>
</protein>
<evidence type="ECO:0000256" key="3">
    <source>
        <dbReference type="ARBA" id="ARBA00022525"/>
    </source>
</evidence>
<comment type="function">
    <text evidence="7">Strongly inhibits glucose induced insulin release from the pancreas.</text>
</comment>
<evidence type="ECO:0000313" key="12">
    <source>
        <dbReference type="Proteomes" id="UP001159641"/>
    </source>
</evidence>
<feature type="region of interest" description="Disordered" evidence="10">
    <location>
        <begin position="220"/>
        <end position="571"/>
    </location>
</feature>
<feature type="compositionally biased region" description="Polar residues" evidence="10">
    <location>
        <begin position="308"/>
        <end position="321"/>
    </location>
</feature>
<evidence type="ECO:0000256" key="2">
    <source>
        <dbReference type="ARBA" id="ARBA00005723"/>
    </source>
</evidence>
<dbReference type="PRINTS" id="PR00659">
    <property type="entry name" value="CHROMOGRANIN"/>
</dbReference>
<comment type="caution">
    <text evidence="11">The sequence shown here is derived from an EMBL/GenBank/DDBJ whole genome shotgun (WGS) entry which is preliminary data.</text>
</comment>
<evidence type="ECO:0000256" key="7">
    <source>
        <dbReference type="ARBA" id="ARBA00037544"/>
    </source>
</evidence>
<evidence type="ECO:0000256" key="5">
    <source>
        <dbReference type="ARBA" id="ARBA00023157"/>
    </source>
</evidence>
<dbReference type="PANTHER" id="PTHR10583:SF1">
    <property type="entry name" value="CHROMOGRANIN-A"/>
    <property type="match status" value="1"/>
</dbReference>
<evidence type="ECO:0000256" key="6">
    <source>
        <dbReference type="ARBA" id="ARBA00023329"/>
    </source>
</evidence>
<gene>
    <name evidence="11" type="ORF">J1605_020022</name>
</gene>
<keyword evidence="5" id="KW-1015">Disulfide bond</keyword>